<feature type="transmembrane region" description="Helical" evidence="10">
    <location>
        <begin position="168"/>
        <end position="191"/>
    </location>
</feature>
<dbReference type="InterPro" id="IPR003661">
    <property type="entry name" value="HisK_dim/P_dom"/>
</dbReference>
<keyword evidence="3" id="KW-0597">Phosphoprotein</keyword>
<proteinExistence type="predicted"/>
<keyword evidence="7" id="KW-0067">ATP-binding</keyword>
<evidence type="ECO:0000313" key="12">
    <source>
        <dbReference type="EMBL" id="QEL18085.1"/>
    </source>
</evidence>
<dbReference type="InterPro" id="IPR004358">
    <property type="entry name" value="Sig_transdc_His_kin-like_C"/>
</dbReference>
<dbReference type="PANTHER" id="PTHR43065">
    <property type="entry name" value="SENSOR HISTIDINE KINASE"/>
    <property type="match status" value="1"/>
</dbReference>
<dbReference type="Pfam" id="PF00512">
    <property type="entry name" value="HisKA"/>
    <property type="match status" value="1"/>
</dbReference>
<keyword evidence="10" id="KW-0812">Transmembrane</keyword>
<evidence type="ECO:0000256" key="4">
    <source>
        <dbReference type="ARBA" id="ARBA00022679"/>
    </source>
</evidence>
<evidence type="ECO:0000313" key="13">
    <source>
        <dbReference type="Proteomes" id="UP000324974"/>
    </source>
</evidence>
<evidence type="ECO:0000256" key="6">
    <source>
        <dbReference type="ARBA" id="ARBA00022777"/>
    </source>
</evidence>
<comment type="catalytic activity">
    <reaction evidence="1">
        <text>ATP + protein L-histidine = ADP + protein N-phospho-L-histidine.</text>
        <dbReference type="EC" id="2.7.13.3"/>
    </reaction>
</comment>
<dbReference type="GO" id="GO:0005524">
    <property type="term" value="F:ATP binding"/>
    <property type="evidence" value="ECO:0007669"/>
    <property type="project" value="UniProtKB-KW"/>
</dbReference>
<dbReference type="EC" id="2.7.13.3" evidence="2"/>
<dbReference type="InterPro" id="IPR003594">
    <property type="entry name" value="HATPase_dom"/>
</dbReference>
<feature type="transmembrane region" description="Helical" evidence="10">
    <location>
        <begin position="12"/>
        <end position="32"/>
    </location>
</feature>
<accession>A0A5C1AHH3</accession>
<dbReference type="Pfam" id="PF02518">
    <property type="entry name" value="HATPase_c"/>
    <property type="match status" value="1"/>
</dbReference>
<dbReference type="SMART" id="SM00387">
    <property type="entry name" value="HATPase_c"/>
    <property type="match status" value="1"/>
</dbReference>
<dbReference type="CDD" id="cd00075">
    <property type="entry name" value="HATPase"/>
    <property type="match status" value="1"/>
</dbReference>
<dbReference type="InterPro" id="IPR005467">
    <property type="entry name" value="His_kinase_dom"/>
</dbReference>
<dbReference type="Gene3D" id="1.10.287.130">
    <property type="match status" value="1"/>
</dbReference>
<evidence type="ECO:0000256" key="9">
    <source>
        <dbReference type="SAM" id="Coils"/>
    </source>
</evidence>
<dbReference type="PANTHER" id="PTHR43065:SF10">
    <property type="entry name" value="PEROXIDE STRESS-ACTIVATED HISTIDINE KINASE MAK3"/>
    <property type="match status" value="1"/>
</dbReference>
<evidence type="ECO:0000256" key="5">
    <source>
        <dbReference type="ARBA" id="ARBA00022741"/>
    </source>
</evidence>
<evidence type="ECO:0000256" key="2">
    <source>
        <dbReference type="ARBA" id="ARBA00012438"/>
    </source>
</evidence>
<dbReference type="GO" id="GO:0000155">
    <property type="term" value="F:phosphorelay sensor kinase activity"/>
    <property type="evidence" value="ECO:0007669"/>
    <property type="project" value="InterPro"/>
</dbReference>
<dbReference type="KEGG" id="lrs:PX52LOC_05099"/>
<evidence type="ECO:0000256" key="7">
    <source>
        <dbReference type="ARBA" id="ARBA00022840"/>
    </source>
</evidence>
<keyword evidence="6" id="KW-0418">Kinase</keyword>
<name>A0A5C1AHH3_9BACT</name>
<protein>
    <recommendedName>
        <fullName evidence="2">histidine kinase</fullName>
        <ecNumber evidence="2">2.7.13.3</ecNumber>
    </recommendedName>
</protein>
<dbReference type="SMART" id="SM00388">
    <property type="entry name" value="HisKA"/>
    <property type="match status" value="1"/>
</dbReference>
<organism evidence="12 13">
    <name type="scientific">Limnoglobus roseus</name>
    <dbReference type="NCBI Taxonomy" id="2598579"/>
    <lineage>
        <taxon>Bacteria</taxon>
        <taxon>Pseudomonadati</taxon>
        <taxon>Planctomycetota</taxon>
        <taxon>Planctomycetia</taxon>
        <taxon>Gemmatales</taxon>
        <taxon>Gemmataceae</taxon>
        <taxon>Limnoglobus</taxon>
    </lineage>
</organism>
<keyword evidence="9" id="KW-0175">Coiled coil</keyword>
<dbReference type="AlphaFoldDB" id="A0A5C1AHH3"/>
<evidence type="ECO:0000259" key="11">
    <source>
        <dbReference type="PROSITE" id="PS50109"/>
    </source>
</evidence>
<keyword evidence="13" id="KW-1185">Reference proteome</keyword>
<dbReference type="Proteomes" id="UP000324974">
    <property type="component" value="Chromosome"/>
</dbReference>
<dbReference type="SUPFAM" id="SSF47384">
    <property type="entry name" value="Homodimeric domain of signal transducing histidine kinase"/>
    <property type="match status" value="1"/>
</dbReference>
<dbReference type="OrthoDB" id="9815750at2"/>
<reference evidence="13" key="1">
    <citation type="submission" date="2019-08" db="EMBL/GenBank/DDBJ databases">
        <title>Limnoglobus roseus gen. nov., sp. nov., a novel freshwater planctomycete with a giant genome from the family Gemmataceae.</title>
        <authorList>
            <person name="Kulichevskaya I.S."/>
            <person name="Naumoff D.G."/>
            <person name="Miroshnikov K."/>
            <person name="Ivanova A."/>
            <person name="Philippov D.A."/>
            <person name="Hakobyan A."/>
            <person name="Rijpstra I.C."/>
            <person name="Sinninghe Damste J.S."/>
            <person name="Liesack W."/>
            <person name="Dedysh S.N."/>
        </authorList>
    </citation>
    <scope>NUCLEOTIDE SEQUENCE [LARGE SCALE GENOMIC DNA]</scope>
    <source>
        <strain evidence="13">PX52</strain>
    </source>
</reference>
<evidence type="ECO:0000256" key="8">
    <source>
        <dbReference type="ARBA" id="ARBA00023012"/>
    </source>
</evidence>
<sequence>MLGLRMRYLGPVTLISLCLMTLCAFTAISLFTQQATITRVLRENVESQRVAIELEQCLQDLIVLEDDRVETVRSLHDRVRGLLASLLLAADQPEEMELYTQIVSSYEKYLEQWRGLPPPIDAGHEEARRLATRRLETDVLKRCEEFEHYNSGRVEQSAEHHERVLRQLAWGMGGVGGLGGVAGLILGFGVARSLSRSIRRLQIQLQDAAGKLGPDLPEIVLTEEGDFQHLHAEVDRLSERIEQVVRDLQQREHEILRAEQLAAVGQLAAGVAHEIRNPLTSIKMLVQASLEDDESMSREDFRVVEAEVRRMERSLQTFLDFARPPKPQRKTIALQPLIEDVFELVRPRAEKQKIRLEKALENPTLVGDAEQLRQVLVNLFLNALDAMPNGGTLKVSVQSNLPHVEIEVADTGPGIPKAIFPRLFEPFASTKDTGLGLGLVISKRIIEDHGGVVNAANRQGGGASIFIRLPGVVNGQHSSR</sequence>
<dbReference type="PRINTS" id="PR00344">
    <property type="entry name" value="BCTRLSENSOR"/>
</dbReference>
<keyword evidence="10" id="KW-0472">Membrane</keyword>
<evidence type="ECO:0000256" key="3">
    <source>
        <dbReference type="ARBA" id="ARBA00022553"/>
    </source>
</evidence>
<keyword evidence="10" id="KW-1133">Transmembrane helix</keyword>
<evidence type="ECO:0000256" key="1">
    <source>
        <dbReference type="ARBA" id="ARBA00000085"/>
    </source>
</evidence>
<gene>
    <name evidence="12" type="ORF">PX52LOC_05099</name>
</gene>
<dbReference type="InterPro" id="IPR036890">
    <property type="entry name" value="HATPase_C_sf"/>
</dbReference>
<evidence type="ECO:0000256" key="10">
    <source>
        <dbReference type="SAM" id="Phobius"/>
    </source>
</evidence>
<feature type="coiled-coil region" evidence="9">
    <location>
        <begin position="191"/>
        <end position="261"/>
    </location>
</feature>
<keyword evidence="5" id="KW-0547">Nucleotide-binding</keyword>
<dbReference type="EMBL" id="CP042425">
    <property type="protein sequence ID" value="QEL18085.1"/>
    <property type="molecule type" value="Genomic_DNA"/>
</dbReference>
<dbReference type="InterPro" id="IPR036097">
    <property type="entry name" value="HisK_dim/P_sf"/>
</dbReference>
<dbReference type="Gene3D" id="3.30.565.10">
    <property type="entry name" value="Histidine kinase-like ATPase, C-terminal domain"/>
    <property type="match status" value="1"/>
</dbReference>
<feature type="domain" description="Histidine kinase" evidence="11">
    <location>
        <begin position="270"/>
        <end position="473"/>
    </location>
</feature>
<dbReference type="SUPFAM" id="SSF55874">
    <property type="entry name" value="ATPase domain of HSP90 chaperone/DNA topoisomerase II/histidine kinase"/>
    <property type="match status" value="1"/>
</dbReference>
<dbReference type="PROSITE" id="PS50109">
    <property type="entry name" value="HIS_KIN"/>
    <property type="match status" value="1"/>
</dbReference>
<dbReference type="RefSeq" id="WP_149112621.1">
    <property type="nucleotide sequence ID" value="NZ_CP042425.1"/>
</dbReference>
<dbReference type="CDD" id="cd00082">
    <property type="entry name" value="HisKA"/>
    <property type="match status" value="1"/>
</dbReference>
<keyword evidence="4" id="KW-0808">Transferase</keyword>
<keyword evidence="8" id="KW-0902">Two-component regulatory system</keyword>